<name>A0A1Y1QUB6_9GAMM</name>
<dbReference type="EMBL" id="MTEJ01000035">
    <property type="protein sequence ID" value="OQX14053.1"/>
    <property type="molecule type" value="Genomic_DNA"/>
</dbReference>
<protein>
    <submittedName>
        <fullName evidence="1">Uncharacterized protein</fullName>
    </submittedName>
</protein>
<sequence>MSYPSAPAATLTAPLSFTGIVEQLRATFRAFPDQRKPSNNTRYTLEDAGLSAFSVFFMQCASFLEYQRRMVENQGRSNA</sequence>
<proteinExistence type="predicted"/>
<dbReference type="AlphaFoldDB" id="A0A1Y1QUB6"/>
<dbReference type="Proteomes" id="UP000192491">
    <property type="component" value="Unassembled WGS sequence"/>
</dbReference>
<reference evidence="1 2" key="1">
    <citation type="submission" date="2017-01" db="EMBL/GenBank/DDBJ databases">
        <title>Novel large sulfur bacteria in the metagenomes of groundwater-fed chemosynthetic microbial mats in the Lake Huron basin.</title>
        <authorList>
            <person name="Sharrar A.M."/>
            <person name="Flood B.E."/>
            <person name="Bailey J.V."/>
            <person name="Jones D.S."/>
            <person name="Biddanda B."/>
            <person name="Ruberg S.A."/>
            <person name="Marcus D.N."/>
            <person name="Dick G.J."/>
        </authorList>
    </citation>
    <scope>NUCLEOTIDE SEQUENCE [LARGE SCALE GENOMIC DNA]</scope>
    <source>
        <strain evidence="1">A8</strain>
    </source>
</reference>
<evidence type="ECO:0000313" key="2">
    <source>
        <dbReference type="Proteomes" id="UP000192491"/>
    </source>
</evidence>
<feature type="non-terminal residue" evidence="1">
    <location>
        <position position="79"/>
    </location>
</feature>
<gene>
    <name evidence="1" type="ORF">BWK73_10360</name>
</gene>
<comment type="caution">
    <text evidence="1">The sequence shown here is derived from an EMBL/GenBank/DDBJ whole genome shotgun (WGS) entry which is preliminary data.</text>
</comment>
<organism evidence="1 2">
    <name type="scientific">Thiothrix lacustris</name>
    <dbReference type="NCBI Taxonomy" id="525917"/>
    <lineage>
        <taxon>Bacteria</taxon>
        <taxon>Pseudomonadati</taxon>
        <taxon>Pseudomonadota</taxon>
        <taxon>Gammaproteobacteria</taxon>
        <taxon>Thiotrichales</taxon>
        <taxon>Thiotrichaceae</taxon>
        <taxon>Thiothrix</taxon>
    </lineage>
</organism>
<accession>A0A1Y1QUB6</accession>
<evidence type="ECO:0000313" key="1">
    <source>
        <dbReference type="EMBL" id="OQX14053.1"/>
    </source>
</evidence>